<sequence>MEMKPYWIILGGYGQDGGFGDYSEPVWDEEPLRRPDGTLIWFANETMADRFAEELSRREEKAFREAGYGGYLTGEFPYEYRAFKVWPVEGKSADDETGLAESLPLKDDYDDERNDE</sequence>
<protein>
    <submittedName>
        <fullName evidence="2">Uncharacterized protein</fullName>
    </submittedName>
</protein>
<dbReference type="Proteomes" id="UP000245876">
    <property type="component" value="Unassembled WGS sequence"/>
</dbReference>
<dbReference type="AlphaFoldDB" id="A0A2U2N910"/>
<evidence type="ECO:0000313" key="2">
    <source>
        <dbReference type="EMBL" id="PWG65587.1"/>
    </source>
</evidence>
<evidence type="ECO:0000256" key="1">
    <source>
        <dbReference type="SAM" id="MobiDB-lite"/>
    </source>
</evidence>
<dbReference type="EMBL" id="QFFM01000012">
    <property type="protein sequence ID" value="PWG65587.1"/>
    <property type="molecule type" value="Genomic_DNA"/>
</dbReference>
<organism evidence="2 3">
    <name type="scientific">Bifidobacterium callitrichidarum</name>
    <dbReference type="NCBI Taxonomy" id="2052941"/>
    <lineage>
        <taxon>Bacteria</taxon>
        <taxon>Bacillati</taxon>
        <taxon>Actinomycetota</taxon>
        <taxon>Actinomycetes</taxon>
        <taxon>Bifidobacteriales</taxon>
        <taxon>Bifidobacteriaceae</taxon>
        <taxon>Bifidobacterium</taxon>
    </lineage>
</organism>
<name>A0A2U2N910_9BIFI</name>
<keyword evidence="3" id="KW-1185">Reference proteome</keyword>
<evidence type="ECO:0000313" key="3">
    <source>
        <dbReference type="Proteomes" id="UP000245876"/>
    </source>
</evidence>
<accession>A0A2U2N910</accession>
<gene>
    <name evidence="2" type="ORF">DF196_06535</name>
</gene>
<reference evidence="2 3" key="1">
    <citation type="journal article" date="2018" name="Int. J. Syst. Evol. Microbiol.">
        <title>Bifidobacterium callitrichidarum sp. nov. from the faeces of the emperor tamarin (Saguinus imperator).</title>
        <authorList>
            <person name="Modesto M."/>
            <person name="Michelini S."/>
            <person name="Sansosti M.C."/>
            <person name="De Filippo C."/>
            <person name="Cavalieri D."/>
            <person name="Qvirist L."/>
            <person name="Andlid T."/>
            <person name="Spiezio C."/>
            <person name="Sandri C."/>
            <person name="Pascarelli S."/>
            <person name="Sgorbati B."/>
            <person name="Mattarelli P."/>
        </authorList>
    </citation>
    <scope>NUCLEOTIDE SEQUENCE [LARGE SCALE GENOMIC DNA]</scope>
    <source>
        <strain evidence="2 3">TRI 5</strain>
    </source>
</reference>
<comment type="caution">
    <text evidence="2">The sequence shown here is derived from an EMBL/GenBank/DDBJ whole genome shotgun (WGS) entry which is preliminary data.</text>
</comment>
<proteinExistence type="predicted"/>
<feature type="region of interest" description="Disordered" evidence="1">
    <location>
        <begin position="92"/>
        <end position="116"/>
    </location>
</feature>